<name>A0A9D7SUJ5_9BACT</name>
<reference evidence="1 2" key="1">
    <citation type="submission" date="2020-10" db="EMBL/GenBank/DDBJ databases">
        <title>Connecting structure to function with the recovery of over 1000 high-quality activated sludge metagenome-assembled genomes encoding full-length rRNA genes using long-read sequencing.</title>
        <authorList>
            <person name="Singleton C.M."/>
            <person name="Petriglieri F."/>
            <person name="Kristensen J.M."/>
            <person name="Kirkegaard R.H."/>
            <person name="Michaelsen T.Y."/>
            <person name="Andersen M.H."/>
            <person name="Karst S.M."/>
            <person name="Dueholm M.S."/>
            <person name="Nielsen P.H."/>
            <person name="Albertsen M."/>
        </authorList>
    </citation>
    <scope>NUCLEOTIDE SEQUENCE [LARGE SCALE GENOMIC DNA]</scope>
    <source>
        <strain evidence="1">Ribe_18-Q3-R11-54_MAXAC.273</strain>
    </source>
</reference>
<accession>A0A9D7SUJ5</accession>
<evidence type="ECO:0000313" key="1">
    <source>
        <dbReference type="EMBL" id="MBK9981980.1"/>
    </source>
</evidence>
<gene>
    <name evidence="1" type="ORF">IPP15_06060</name>
</gene>
<sequence length="438" mass="46627">MKNSTFSKPKTIHWTIKSVGQLLIIAFFLFSAQVSVLHAQASLSIQGILKKSNGVAVEDGTYNITFKLYTLQAGGTPIWTETQSGVEVTSGIYSTILGNTTALNVPFNQLYYLGVTIGSSEMTPRIQLTSAPYALSLIGVTNQFPSSGLVLADSIKVIGSVLARGGAPGLNGANKNGYAFSGNSGDKDSGLFSTADGKVALYSNNTEVLAVTPANVAVTGAAAVSGNVSAANLALPNGGKVTYNGLSDWRLVVDDNLIGGANGWNVYNALSGQYIGWNNSSSAGAAPIEGVSSNFAGLYMYPTDNNQVLKKFFDLSGVGAFTFIKVKFKFYFIDTWGWGGNDAGWAAFADGANGSQMRVGWHILPNWLNATGDFNTTEFHQANNFEGNGNTDHTDFSMNAEMTTFKSGNSFWLYFGGALDEDTNNERYGVGMIEIWVR</sequence>
<organism evidence="1 2">
    <name type="scientific">Candidatus Opimibacter skivensis</name>
    <dbReference type="NCBI Taxonomy" id="2982028"/>
    <lineage>
        <taxon>Bacteria</taxon>
        <taxon>Pseudomonadati</taxon>
        <taxon>Bacteroidota</taxon>
        <taxon>Saprospiria</taxon>
        <taxon>Saprospirales</taxon>
        <taxon>Saprospiraceae</taxon>
        <taxon>Candidatus Opimibacter</taxon>
    </lineage>
</organism>
<dbReference type="EMBL" id="JADKGY010000001">
    <property type="protein sequence ID" value="MBK9981980.1"/>
    <property type="molecule type" value="Genomic_DNA"/>
</dbReference>
<dbReference type="Proteomes" id="UP000808337">
    <property type="component" value="Unassembled WGS sequence"/>
</dbReference>
<proteinExistence type="predicted"/>
<protein>
    <submittedName>
        <fullName evidence="1">Uncharacterized protein</fullName>
    </submittedName>
</protein>
<evidence type="ECO:0000313" key="2">
    <source>
        <dbReference type="Proteomes" id="UP000808337"/>
    </source>
</evidence>
<comment type="caution">
    <text evidence="1">The sequence shown here is derived from an EMBL/GenBank/DDBJ whole genome shotgun (WGS) entry which is preliminary data.</text>
</comment>
<dbReference type="AlphaFoldDB" id="A0A9D7SUJ5"/>